<dbReference type="InterPro" id="IPR032854">
    <property type="entry name" value="ALKBH3"/>
</dbReference>
<keyword evidence="4" id="KW-0460">Magnesium</keyword>
<dbReference type="GO" id="GO:0005739">
    <property type="term" value="C:mitochondrion"/>
    <property type="evidence" value="ECO:0007669"/>
    <property type="project" value="TreeGrafter"/>
</dbReference>
<dbReference type="GO" id="GO:0005654">
    <property type="term" value="C:nucleoplasm"/>
    <property type="evidence" value="ECO:0007669"/>
    <property type="project" value="TreeGrafter"/>
</dbReference>
<evidence type="ECO:0000256" key="6">
    <source>
        <dbReference type="ARBA" id="ARBA00023002"/>
    </source>
</evidence>
<dbReference type="InterPro" id="IPR005123">
    <property type="entry name" value="Oxoglu/Fe-dep_dioxygenase_dom"/>
</dbReference>
<dbReference type="GO" id="GO:0140097">
    <property type="term" value="F:catalytic activity, acting on DNA"/>
    <property type="evidence" value="ECO:0007669"/>
    <property type="project" value="UniProtKB-ARBA"/>
</dbReference>
<evidence type="ECO:0000256" key="3">
    <source>
        <dbReference type="ARBA" id="ARBA00022763"/>
    </source>
</evidence>
<reference evidence="10" key="1">
    <citation type="submission" date="2018-05" db="EMBL/GenBank/DDBJ databases">
        <authorList>
            <person name="Lanie J.A."/>
            <person name="Ng W.-L."/>
            <person name="Kazmierczak K.M."/>
            <person name="Andrzejewski T.M."/>
            <person name="Davidsen T.M."/>
            <person name="Wayne K.J."/>
            <person name="Tettelin H."/>
            <person name="Glass J.I."/>
            <person name="Rusch D."/>
            <person name="Podicherti R."/>
            <person name="Tsui H.-C.T."/>
            <person name="Winkler M.E."/>
        </authorList>
    </citation>
    <scope>NUCLEOTIDE SEQUENCE</scope>
</reference>
<dbReference type="GO" id="GO:0016705">
    <property type="term" value="F:oxidoreductase activity, acting on paired donors, with incorporation or reduction of molecular oxygen"/>
    <property type="evidence" value="ECO:0007669"/>
    <property type="project" value="UniProtKB-ARBA"/>
</dbReference>
<proteinExistence type="predicted"/>
<dbReference type="Pfam" id="PF13532">
    <property type="entry name" value="2OG-FeII_Oxy_2"/>
    <property type="match status" value="1"/>
</dbReference>
<dbReference type="PROSITE" id="PS51471">
    <property type="entry name" value="FE2OG_OXY"/>
    <property type="match status" value="1"/>
</dbReference>
<keyword evidence="3" id="KW-0227">DNA damage</keyword>
<keyword evidence="7" id="KW-0408">Iron</keyword>
<keyword evidence="8" id="KW-0234">DNA repair</keyword>
<gene>
    <name evidence="10" type="ORF">METZ01_LOCUS371897</name>
</gene>
<dbReference type="EMBL" id="UINC01135095">
    <property type="protein sequence ID" value="SVD19043.1"/>
    <property type="molecule type" value="Genomic_DNA"/>
</dbReference>
<name>A0A382TAH0_9ZZZZ</name>
<evidence type="ECO:0000256" key="2">
    <source>
        <dbReference type="ARBA" id="ARBA00022723"/>
    </source>
</evidence>
<dbReference type="GO" id="GO:0032451">
    <property type="term" value="F:demethylase activity"/>
    <property type="evidence" value="ECO:0007669"/>
    <property type="project" value="UniProtKB-ARBA"/>
</dbReference>
<dbReference type="SUPFAM" id="SSF51197">
    <property type="entry name" value="Clavaminate synthase-like"/>
    <property type="match status" value="1"/>
</dbReference>
<dbReference type="InterPro" id="IPR037151">
    <property type="entry name" value="AlkB-like_sf"/>
</dbReference>
<dbReference type="GO" id="GO:0051213">
    <property type="term" value="F:dioxygenase activity"/>
    <property type="evidence" value="ECO:0007669"/>
    <property type="project" value="UniProtKB-KW"/>
</dbReference>
<dbReference type="GO" id="GO:0046872">
    <property type="term" value="F:metal ion binding"/>
    <property type="evidence" value="ECO:0007669"/>
    <property type="project" value="UniProtKB-KW"/>
</dbReference>
<evidence type="ECO:0000313" key="10">
    <source>
        <dbReference type="EMBL" id="SVD19043.1"/>
    </source>
</evidence>
<feature type="domain" description="Fe2OG dioxygenase" evidence="9">
    <location>
        <begin position="108"/>
        <end position="206"/>
    </location>
</feature>
<keyword evidence="6" id="KW-0560">Oxidoreductase</keyword>
<dbReference type="InterPro" id="IPR027450">
    <property type="entry name" value="AlkB-like"/>
</dbReference>
<evidence type="ECO:0000256" key="1">
    <source>
        <dbReference type="ARBA" id="ARBA00001954"/>
    </source>
</evidence>
<protein>
    <recommendedName>
        <fullName evidence="9">Fe2OG dioxygenase domain-containing protein</fullName>
    </recommendedName>
</protein>
<evidence type="ECO:0000256" key="4">
    <source>
        <dbReference type="ARBA" id="ARBA00022842"/>
    </source>
</evidence>
<dbReference type="GO" id="GO:0016787">
    <property type="term" value="F:hydrolase activity"/>
    <property type="evidence" value="ECO:0007669"/>
    <property type="project" value="UniProtKB-ARBA"/>
</dbReference>
<dbReference type="FunFam" id="2.60.120.590:FF:000004">
    <property type="entry name" value="DNA oxidative demethylase ALKBH2"/>
    <property type="match status" value="1"/>
</dbReference>
<accession>A0A382TAH0</accession>
<keyword evidence="2" id="KW-0479">Metal-binding</keyword>
<evidence type="ECO:0000256" key="5">
    <source>
        <dbReference type="ARBA" id="ARBA00022964"/>
    </source>
</evidence>
<sequence length="206" mass="24574">MDTCKQYSLFNNENINSFEKHHLNIDYVKNYFNEEESTYFFKSLKDKIKWKQDYIKFFGKSHPLPRLTAWYGDRNKTYTYSGIPMTPNLWNTVLLEIKKIVDQYAKINFNSVLLNYYRSGNDSVSWHSDDEKELGDQPIIGSVSFGGMRKFRLRNKKNKKLIHNIELENGSLLIMSELTNHYWEHEIPKNKKNLAERINLTFRSIL</sequence>
<dbReference type="GO" id="GO:0006307">
    <property type="term" value="P:DNA alkylation repair"/>
    <property type="evidence" value="ECO:0007669"/>
    <property type="project" value="InterPro"/>
</dbReference>
<dbReference type="Gene3D" id="2.60.120.590">
    <property type="entry name" value="Alpha-ketoglutarate-dependent dioxygenase AlkB-like"/>
    <property type="match status" value="1"/>
</dbReference>
<dbReference type="PANTHER" id="PTHR31212:SF4">
    <property type="entry name" value="ALPHA-KETOGLUTARATE-DEPENDENT DIOXYGENASE ALKB HOMOLOG 3"/>
    <property type="match status" value="1"/>
</dbReference>
<organism evidence="10">
    <name type="scientific">marine metagenome</name>
    <dbReference type="NCBI Taxonomy" id="408172"/>
    <lineage>
        <taxon>unclassified sequences</taxon>
        <taxon>metagenomes</taxon>
        <taxon>ecological metagenomes</taxon>
    </lineage>
</organism>
<dbReference type="AlphaFoldDB" id="A0A382TAH0"/>
<comment type="cofactor">
    <cofactor evidence="1">
        <name>Fe(2+)</name>
        <dbReference type="ChEBI" id="CHEBI:29033"/>
    </cofactor>
</comment>
<dbReference type="PANTHER" id="PTHR31212">
    <property type="entry name" value="ALPHA-KETOGLUTARATE-DEPENDENT DIOXYGENASE ALKB HOMOLOG 3"/>
    <property type="match status" value="1"/>
</dbReference>
<evidence type="ECO:0000256" key="7">
    <source>
        <dbReference type="ARBA" id="ARBA00023004"/>
    </source>
</evidence>
<keyword evidence="5" id="KW-0223">Dioxygenase</keyword>
<evidence type="ECO:0000259" key="9">
    <source>
        <dbReference type="PROSITE" id="PS51471"/>
    </source>
</evidence>
<evidence type="ECO:0000256" key="8">
    <source>
        <dbReference type="ARBA" id="ARBA00023204"/>
    </source>
</evidence>